<dbReference type="Proteomes" id="UP000192578">
    <property type="component" value="Unassembled WGS sequence"/>
</dbReference>
<keyword evidence="4" id="KW-1185">Reference proteome</keyword>
<feature type="signal peptide" evidence="2">
    <location>
        <begin position="1"/>
        <end position="34"/>
    </location>
</feature>
<comment type="caution">
    <text evidence="3">The sequence shown here is derived from an EMBL/GenBank/DDBJ whole genome shotgun (WGS) entry which is preliminary data.</text>
</comment>
<evidence type="ECO:0000313" key="3">
    <source>
        <dbReference type="EMBL" id="OQV12683.1"/>
    </source>
</evidence>
<organism evidence="3 4">
    <name type="scientific">Hypsibius exemplaris</name>
    <name type="common">Freshwater tardigrade</name>
    <dbReference type="NCBI Taxonomy" id="2072580"/>
    <lineage>
        <taxon>Eukaryota</taxon>
        <taxon>Metazoa</taxon>
        <taxon>Ecdysozoa</taxon>
        <taxon>Tardigrada</taxon>
        <taxon>Eutardigrada</taxon>
        <taxon>Parachela</taxon>
        <taxon>Hypsibioidea</taxon>
        <taxon>Hypsibiidae</taxon>
        <taxon>Hypsibius</taxon>
    </lineage>
</organism>
<gene>
    <name evidence="3" type="ORF">BV898_13091</name>
</gene>
<dbReference type="OrthoDB" id="10456772at2759"/>
<name>A0A1W0WC00_HYPEX</name>
<accession>A0A1W0WC00</accession>
<evidence type="ECO:0008006" key="5">
    <source>
        <dbReference type="Google" id="ProtNLM"/>
    </source>
</evidence>
<feature type="chain" id="PRO_5013161983" description="UPAR/Ly6 domain-containing protein" evidence="2">
    <location>
        <begin position="35"/>
        <end position="281"/>
    </location>
</feature>
<dbReference type="InterPro" id="IPR050975">
    <property type="entry name" value="Sleep_regulator"/>
</dbReference>
<proteinExistence type="predicted"/>
<keyword evidence="1 2" id="KW-0732">Signal</keyword>
<evidence type="ECO:0000256" key="2">
    <source>
        <dbReference type="SAM" id="SignalP"/>
    </source>
</evidence>
<sequence length="281" mass="29592">MATAGTAGGCGGLHRRLLLLCCVIGCWLVDRASSAGTTDPRGMIGPSVLHSDSQDEDIIVSSGQGWGSGSGHLAFENYDQEGDDEEDIPSTKATLLKLVTPDSTRMSCIICTTVGDQSCRDPYVRNASHVQACQTSVEGCLKVVTPSGDTYRNCLYGIFATAEQMTGCRVVKEDIHIGHKFVNATICVCRTNECNGLSFTSPSPTSKTISKAPPASVVKTFLPTNKPSLILYQPNGSTSPTAATTTAAATTPKSSVSALKYSNCVVATVVAFLFSVTHILR</sequence>
<dbReference type="AlphaFoldDB" id="A0A1W0WC00"/>
<dbReference type="PANTHER" id="PTHR33562">
    <property type="entry name" value="ATILLA, ISOFORM B-RELATED-RELATED"/>
    <property type="match status" value="1"/>
</dbReference>
<dbReference type="EMBL" id="MTYJ01000139">
    <property type="protein sequence ID" value="OQV12683.1"/>
    <property type="molecule type" value="Genomic_DNA"/>
</dbReference>
<protein>
    <recommendedName>
        <fullName evidence="5">UPAR/Ly6 domain-containing protein</fullName>
    </recommendedName>
</protein>
<reference evidence="4" key="1">
    <citation type="submission" date="2017-01" db="EMBL/GenBank/DDBJ databases">
        <title>Comparative genomics of anhydrobiosis in the tardigrade Hypsibius dujardini.</title>
        <authorList>
            <person name="Yoshida Y."/>
            <person name="Koutsovoulos G."/>
            <person name="Laetsch D."/>
            <person name="Stevens L."/>
            <person name="Kumar S."/>
            <person name="Horikawa D."/>
            <person name="Ishino K."/>
            <person name="Komine S."/>
            <person name="Tomita M."/>
            <person name="Blaxter M."/>
            <person name="Arakawa K."/>
        </authorList>
    </citation>
    <scope>NUCLEOTIDE SEQUENCE [LARGE SCALE GENOMIC DNA]</scope>
    <source>
        <strain evidence="4">Z151</strain>
    </source>
</reference>
<evidence type="ECO:0000256" key="1">
    <source>
        <dbReference type="ARBA" id="ARBA00022729"/>
    </source>
</evidence>
<evidence type="ECO:0000313" key="4">
    <source>
        <dbReference type="Proteomes" id="UP000192578"/>
    </source>
</evidence>